<evidence type="ECO:0000256" key="1">
    <source>
        <dbReference type="SAM" id="MobiDB-lite"/>
    </source>
</evidence>
<evidence type="ECO:0000313" key="3">
    <source>
        <dbReference type="Proteomes" id="UP000288351"/>
    </source>
</evidence>
<feature type="compositionally biased region" description="Polar residues" evidence="1">
    <location>
        <begin position="9"/>
        <end position="21"/>
    </location>
</feature>
<sequence length="261" mass="26957">MDGYRPATGSHSTPLNTHPSHQTPPDPQVSPQPVEGARGVDGDHGTQGTRQGQLPPAAGTAPSDPSPERSPEPSAHPRPLPTPRKDDPSTAPSTADDLLFGDVHVTLDADRGVVTVTGDALPTVSLVRAEGADVDEAVPLGTRSAAALTLTVDGEAARLAPARGRFLRRSYRVDVECTGVRYRLTPDGLEESTLFKEGIAIGELSSTGDGRVSATWPEDRPAGSEVLPQDAAVGYALAAAFGTGGQSFWVAAGAFVGDLLS</sequence>
<reference evidence="2 3" key="1">
    <citation type="journal article" date="2019" name="Microbiol. Resour. Announc.">
        <title>Draft Genome Sequence of the Most Traditional epsilon-Poly-l-Lysine Producer, Streptomyces albulus NBRC14147.</title>
        <authorList>
            <person name="Yamanaka K."/>
            <person name="Hamano Y."/>
        </authorList>
    </citation>
    <scope>NUCLEOTIDE SEQUENCE [LARGE SCALE GENOMIC DNA]</scope>
    <source>
        <strain evidence="2 3">NBRC 14147</strain>
    </source>
</reference>
<gene>
    <name evidence="2" type="ORF">SALB_02443</name>
</gene>
<organism evidence="2 3">
    <name type="scientific">Streptomyces noursei</name>
    <name type="common">Streptomyces albulus</name>
    <dbReference type="NCBI Taxonomy" id="1971"/>
    <lineage>
        <taxon>Bacteria</taxon>
        <taxon>Bacillati</taxon>
        <taxon>Actinomycetota</taxon>
        <taxon>Actinomycetes</taxon>
        <taxon>Kitasatosporales</taxon>
        <taxon>Streptomycetaceae</taxon>
        <taxon>Streptomyces</taxon>
    </lineage>
</organism>
<evidence type="ECO:0000313" key="2">
    <source>
        <dbReference type="EMBL" id="GCB89754.1"/>
    </source>
</evidence>
<proteinExistence type="predicted"/>
<comment type="caution">
    <text evidence="2">The sequence shown here is derived from an EMBL/GenBank/DDBJ whole genome shotgun (WGS) entry which is preliminary data.</text>
</comment>
<accession>A0A401QWI9</accession>
<protein>
    <submittedName>
        <fullName evidence="2">Uncharacterized protein</fullName>
    </submittedName>
</protein>
<dbReference type="EMBL" id="BHXC01000006">
    <property type="protein sequence ID" value="GCB89754.1"/>
    <property type="molecule type" value="Genomic_DNA"/>
</dbReference>
<dbReference type="AlphaFoldDB" id="A0A401QWI9"/>
<name>A0A401QWI9_STRNR</name>
<feature type="region of interest" description="Disordered" evidence="1">
    <location>
        <begin position="1"/>
        <end position="96"/>
    </location>
</feature>
<dbReference type="Proteomes" id="UP000288351">
    <property type="component" value="Unassembled WGS sequence"/>
</dbReference>